<accession>A0A6N7W999</accession>
<dbReference type="AlphaFoldDB" id="A0A6N7W999"/>
<evidence type="ECO:0000256" key="1">
    <source>
        <dbReference type="SAM" id="MobiDB-lite"/>
    </source>
</evidence>
<dbReference type="EMBL" id="VUMI01000057">
    <property type="protein sequence ID" value="MSS91132.1"/>
    <property type="molecule type" value="Genomic_DNA"/>
</dbReference>
<dbReference type="Proteomes" id="UP000436047">
    <property type="component" value="Unassembled WGS sequence"/>
</dbReference>
<reference evidence="2 3" key="1">
    <citation type="submission" date="2019-08" db="EMBL/GenBank/DDBJ databases">
        <title>In-depth cultivation of the pig gut microbiome towards novel bacterial diversity and tailored functional studies.</title>
        <authorList>
            <person name="Wylensek D."/>
            <person name="Hitch T.C.A."/>
            <person name="Clavel T."/>
        </authorList>
    </citation>
    <scope>NUCLEOTIDE SEQUENCE [LARGE SCALE GENOMIC DNA]</scope>
    <source>
        <strain evidence="2 3">WCA-389-WT-23B</strain>
    </source>
</reference>
<comment type="caution">
    <text evidence="2">The sequence shown here is derived from an EMBL/GenBank/DDBJ whole genome shotgun (WGS) entry which is preliminary data.</text>
</comment>
<gene>
    <name evidence="2" type="ORF">FYJ45_23705</name>
</gene>
<dbReference type="GeneID" id="86056019"/>
<sequence>MAPNRRRGVQPSGGHLKTGINRIDSQILTKRYGSPESQIILIQTYCRMSANSLYDPDMQKAGFTAP</sequence>
<keyword evidence="3" id="KW-1185">Reference proteome</keyword>
<dbReference type="RefSeq" id="WP_154467499.1">
    <property type="nucleotide sequence ID" value="NZ_JAXFEN010000041.1"/>
</dbReference>
<protein>
    <submittedName>
        <fullName evidence="2">Uncharacterized protein</fullName>
    </submittedName>
</protein>
<evidence type="ECO:0000313" key="2">
    <source>
        <dbReference type="EMBL" id="MSS91132.1"/>
    </source>
</evidence>
<feature type="region of interest" description="Disordered" evidence="1">
    <location>
        <begin position="1"/>
        <end position="20"/>
    </location>
</feature>
<organism evidence="2 3">
    <name type="scientific">Eisenbergiella porci</name>
    <dbReference type="NCBI Taxonomy" id="2652274"/>
    <lineage>
        <taxon>Bacteria</taxon>
        <taxon>Bacillati</taxon>
        <taxon>Bacillota</taxon>
        <taxon>Clostridia</taxon>
        <taxon>Lachnospirales</taxon>
        <taxon>Lachnospiraceae</taxon>
        <taxon>Eisenbergiella</taxon>
    </lineage>
</organism>
<evidence type="ECO:0000313" key="3">
    <source>
        <dbReference type="Proteomes" id="UP000436047"/>
    </source>
</evidence>
<proteinExistence type="predicted"/>
<name>A0A6N7W999_9FIRM</name>